<feature type="non-terminal residue" evidence="1">
    <location>
        <position position="142"/>
    </location>
</feature>
<gene>
    <name evidence="1" type="ORF">XAT740_LOCUS64091</name>
</gene>
<evidence type="ECO:0000313" key="1">
    <source>
        <dbReference type="EMBL" id="CAF1691221.1"/>
    </source>
</evidence>
<proteinExistence type="predicted"/>
<accession>A0A816HYW8</accession>
<feature type="non-terminal residue" evidence="1">
    <location>
        <position position="1"/>
    </location>
</feature>
<protein>
    <submittedName>
        <fullName evidence="1">Uncharacterized protein</fullName>
    </submittedName>
</protein>
<dbReference type="EMBL" id="CAJNOR010021311">
    <property type="protein sequence ID" value="CAF1691221.1"/>
    <property type="molecule type" value="Genomic_DNA"/>
</dbReference>
<keyword evidence="2" id="KW-1185">Reference proteome</keyword>
<organism evidence="1 2">
    <name type="scientific">Adineta ricciae</name>
    <name type="common">Rotifer</name>
    <dbReference type="NCBI Taxonomy" id="249248"/>
    <lineage>
        <taxon>Eukaryota</taxon>
        <taxon>Metazoa</taxon>
        <taxon>Spiralia</taxon>
        <taxon>Gnathifera</taxon>
        <taxon>Rotifera</taxon>
        <taxon>Eurotatoria</taxon>
        <taxon>Bdelloidea</taxon>
        <taxon>Adinetida</taxon>
        <taxon>Adinetidae</taxon>
        <taxon>Adineta</taxon>
    </lineage>
</organism>
<comment type="caution">
    <text evidence="1">The sequence shown here is derived from an EMBL/GenBank/DDBJ whole genome shotgun (WGS) entry which is preliminary data.</text>
</comment>
<dbReference type="AlphaFoldDB" id="A0A816HYW8"/>
<name>A0A816HYW8_ADIRI</name>
<reference evidence="1" key="1">
    <citation type="submission" date="2021-02" db="EMBL/GenBank/DDBJ databases">
        <authorList>
            <person name="Nowell W R."/>
        </authorList>
    </citation>
    <scope>NUCLEOTIDE SEQUENCE</scope>
</reference>
<sequence length="142" mass="16639">ITLARRIWAATKEQLIAEEEIALLQYRSQSTSLPTKPISNLVHEMINNIDINLNHLHETLEMSSSKDSLSNEIEKLKSSKNNIIHHAILTLQTKIEDTNTIIQIERNKFFKRNRFTESTSQWQQMVLNAIENRRLHMIKRAH</sequence>
<evidence type="ECO:0000313" key="2">
    <source>
        <dbReference type="Proteomes" id="UP000663828"/>
    </source>
</evidence>
<dbReference type="Proteomes" id="UP000663828">
    <property type="component" value="Unassembled WGS sequence"/>
</dbReference>